<gene>
    <name evidence="5" type="ORF">MYCIT1_LOCUS10184</name>
    <name evidence="6" type="ORF">MYCIT1_LOCUS35509</name>
</gene>
<evidence type="ECO:0000313" key="6">
    <source>
        <dbReference type="EMBL" id="CAK5283182.1"/>
    </source>
</evidence>
<feature type="coiled-coil region" evidence="3">
    <location>
        <begin position="381"/>
        <end position="433"/>
    </location>
</feature>
<dbReference type="Proteomes" id="UP001295794">
    <property type="component" value="Unassembled WGS sequence"/>
</dbReference>
<feature type="coiled-coil region" evidence="3">
    <location>
        <begin position="84"/>
        <end position="118"/>
    </location>
</feature>
<feature type="region of interest" description="Disordered" evidence="4">
    <location>
        <begin position="654"/>
        <end position="783"/>
    </location>
</feature>
<feature type="region of interest" description="Disordered" evidence="4">
    <location>
        <begin position="441"/>
        <end position="501"/>
    </location>
</feature>
<comment type="caution">
    <text evidence="6">The sequence shown here is derived from an EMBL/GenBank/DDBJ whole genome shotgun (WGS) entry which is preliminary data.</text>
</comment>
<comment type="similarity">
    <text evidence="1">Belongs to the ADIP family.</text>
</comment>
<dbReference type="PANTHER" id="PTHR47057:SF1">
    <property type="entry name" value="AFADIN_ALPHA-ACTININ-BINDING PROTEIN"/>
    <property type="match status" value="1"/>
</dbReference>
<dbReference type="EMBL" id="CAVNYO010000126">
    <property type="protein sequence ID" value="CAK5267563.1"/>
    <property type="molecule type" value="Genomic_DNA"/>
</dbReference>
<feature type="compositionally biased region" description="Basic residues" evidence="4">
    <location>
        <begin position="454"/>
        <end position="465"/>
    </location>
</feature>
<reference evidence="6" key="1">
    <citation type="submission" date="2023-11" db="EMBL/GenBank/DDBJ databases">
        <authorList>
            <person name="De Vega J J."/>
            <person name="De Vega J J."/>
        </authorList>
    </citation>
    <scope>NUCLEOTIDE SEQUENCE</scope>
</reference>
<accession>A0AAD2K7C1</accession>
<dbReference type="Pfam" id="PF11559">
    <property type="entry name" value="ADIP"/>
    <property type="match status" value="1"/>
</dbReference>
<sequence length="783" mass="85051">MSRTPSRGVHWGIEPPSFDSPSSEASTSFVPTSSLDYINSQLVAHGFAPSPGLALDGISSTNLERTVKCLLGLLSTRVSDMERLEDLTTRLRTLTYDHERLREMHRLAAETAANAEREANLHKSRLTASTRTFQALETTQKQTSGELQRMRTALQAVRSAHQAELKKKDKDVERMAERWNKLADIQSKVAGSSSGLRCSNLIVVENGSVSERGRGSGVVETALQQSEETRRILGEENAKLRGLLLGAVNQAQTMLHQARVSEEPEAEPTPFTAQTLFPMASPDAATDKLSALLGGLREAVMRPFTSAPIIASSTNSTGTSSETEAARLTAVIDGLRTELDRSRKSQVTETQAAFDRFAADHRVRDYDVRDVSMELMIEPVRDAEKERLDKLRLDLERERRTFTDATIKFGRERAELEAERKQFLDEKRSWEVDKMLLELPPTPKAEASVERPVPRRSPRRPKSPRKNVGAKPVTVGKAGAQRKSTRGSKRSSQLSPTKDRVEPAFETEVVLSPSVMTASSSLLPTSFVLPPPSPAALLPAPGSAFPARIAPLPTFSLPPPPEASPLPPAEIPETPFKAPFPMAKPFARGMVHAYSPVKPSPLSRILMLGNSPASDEGEPSMPLSVLAEEDGDQEMFPVIPAEPPARELTLAEELGVTESPPESPVSLPTIAPRRKIPAKAPPRFTAADKGKGRAVEPPPAAKEKENGLGVKRKIGAGAGAAGRVESTAKKARTETKPVSTVSRARVKAKILPSPTKPVPKAASAESSRPRRVLVDNARPSRRS</sequence>
<dbReference type="InterPro" id="IPR021622">
    <property type="entry name" value="Afadin/alpha-actinin-bd"/>
</dbReference>
<evidence type="ECO:0008006" key="8">
    <source>
        <dbReference type="Google" id="ProtNLM"/>
    </source>
</evidence>
<feature type="region of interest" description="Disordered" evidence="4">
    <location>
        <begin position="1"/>
        <end position="30"/>
    </location>
</feature>
<feature type="compositionally biased region" description="Polar residues" evidence="4">
    <location>
        <begin position="19"/>
        <end position="30"/>
    </location>
</feature>
<protein>
    <recommendedName>
        <fullName evidence="8">Afadin and alpha-actinin-binding-domain-containing protein</fullName>
    </recommendedName>
</protein>
<evidence type="ECO:0000256" key="2">
    <source>
        <dbReference type="ARBA" id="ARBA00023054"/>
    </source>
</evidence>
<evidence type="ECO:0000256" key="3">
    <source>
        <dbReference type="SAM" id="Coils"/>
    </source>
</evidence>
<dbReference type="AlphaFoldDB" id="A0AAD2K7C1"/>
<evidence type="ECO:0000256" key="4">
    <source>
        <dbReference type="SAM" id="MobiDB-lite"/>
    </source>
</evidence>
<dbReference type="EMBL" id="CAVNYO010000466">
    <property type="protein sequence ID" value="CAK5283182.1"/>
    <property type="molecule type" value="Genomic_DNA"/>
</dbReference>
<evidence type="ECO:0000313" key="7">
    <source>
        <dbReference type="Proteomes" id="UP001295794"/>
    </source>
</evidence>
<evidence type="ECO:0000256" key="1">
    <source>
        <dbReference type="ARBA" id="ARBA00009291"/>
    </source>
</evidence>
<name>A0AAD2K7C1_9AGAR</name>
<keyword evidence="2 3" id="KW-0175">Coiled coil</keyword>
<keyword evidence="7" id="KW-1185">Reference proteome</keyword>
<organism evidence="6 7">
    <name type="scientific">Mycena citricolor</name>
    <dbReference type="NCBI Taxonomy" id="2018698"/>
    <lineage>
        <taxon>Eukaryota</taxon>
        <taxon>Fungi</taxon>
        <taxon>Dikarya</taxon>
        <taxon>Basidiomycota</taxon>
        <taxon>Agaricomycotina</taxon>
        <taxon>Agaricomycetes</taxon>
        <taxon>Agaricomycetidae</taxon>
        <taxon>Agaricales</taxon>
        <taxon>Marasmiineae</taxon>
        <taxon>Mycenaceae</taxon>
        <taxon>Mycena</taxon>
    </lineage>
</organism>
<proteinExistence type="inferred from homology"/>
<dbReference type="PANTHER" id="PTHR47057">
    <property type="entry name" value="AFADIN/ALPHA-ACTININ-BINDING"/>
    <property type="match status" value="1"/>
</dbReference>
<feature type="compositionally biased region" description="Basic and acidic residues" evidence="4">
    <location>
        <begin position="726"/>
        <end position="735"/>
    </location>
</feature>
<evidence type="ECO:0000313" key="5">
    <source>
        <dbReference type="EMBL" id="CAK5267563.1"/>
    </source>
</evidence>